<evidence type="ECO:0000256" key="2">
    <source>
        <dbReference type="SAM" id="MobiDB-lite"/>
    </source>
</evidence>
<evidence type="ECO:0000256" key="1">
    <source>
        <dbReference type="ARBA" id="ARBA00006186"/>
    </source>
</evidence>
<dbReference type="InterPro" id="IPR008653">
    <property type="entry name" value="IER"/>
</dbReference>
<organism evidence="3 4">
    <name type="scientific">Plectus sambesii</name>
    <dbReference type="NCBI Taxonomy" id="2011161"/>
    <lineage>
        <taxon>Eukaryota</taxon>
        <taxon>Metazoa</taxon>
        <taxon>Ecdysozoa</taxon>
        <taxon>Nematoda</taxon>
        <taxon>Chromadorea</taxon>
        <taxon>Plectida</taxon>
        <taxon>Plectina</taxon>
        <taxon>Plectoidea</taxon>
        <taxon>Plectidae</taxon>
        <taxon>Plectus</taxon>
    </lineage>
</organism>
<dbReference type="AlphaFoldDB" id="A0A914XFJ2"/>
<reference evidence="4" key="1">
    <citation type="submission" date="2022-11" db="UniProtKB">
        <authorList>
            <consortium name="WormBaseParasite"/>
        </authorList>
    </citation>
    <scope>IDENTIFICATION</scope>
</reference>
<comment type="similarity">
    <text evidence="1">Belongs to the IER family.</text>
</comment>
<dbReference type="Proteomes" id="UP000887566">
    <property type="component" value="Unplaced"/>
</dbReference>
<dbReference type="Pfam" id="PF05760">
    <property type="entry name" value="IER"/>
    <property type="match status" value="1"/>
</dbReference>
<accession>A0A914XFJ2</accession>
<feature type="compositionally biased region" description="Acidic residues" evidence="2">
    <location>
        <begin position="343"/>
        <end position="352"/>
    </location>
</feature>
<sequence length="466" mass="51034">MLAGDDCQVRAWLAASSRRLATGRTGALFTFARSRTSLSPVRRKTTLRRRRWLVATEIRSDGRRLADWWREATPTGAFYLARVVRGRVASSAAPDRFGTTFSESSLVRVNPQRSLTSVIGDKREEIMATLKILTIDELERNKSRQESYSDDDDMEHEVCQKLIRLSFAKIVSSKNTRGGAKLHRNLLILHLLQKARTNHRRSSSESPPPVSEREERSSLTTSASEPAKFDDVDMDEEEEKAEGESNSTSSTARPLMADILSQAADEITAEDDDDDDQSLTFAPLQLVFATDAVTDRQLTGEDGPAAAVVVPELHDMDADAGLDNHHANGRFLSCVISTGSDYNDSETNDDNDQSSSSASSSSDEDSNSLEKDDCHRRKQRKRKPSVNHWTANKKCCTELVSGQLNGLISVFSHGLTVKKSNVSSIGSDQLVPSVAASTAASGASLVSRSLSCPSLVRLACNPLICK</sequence>
<dbReference type="WBParaSite" id="PSAMB.scaffold782size41433.g8660.t1">
    <property type="protein sequence ID" value="PSAMB.scaffold782size41433.g8660.t1"/>
    <property type="gene ID" value="PSAMB.scaffold782size41433.g8660"/>
</dbReference>
<protein>
    <submittedName>
        <fullName evidence="4">Uncharacterized protein</fullName>
    </submittedName>
</protein>
<evidence type="ECO:0000313" key="3">
    <source>
        <dbReference type="Proteomes" id="UP000887566"/>
    </source>
</evidence>
<keyword evidence="3" id="KW-1185">Reference proteome</keyword>
<feature type="region of interest" description="Disordered" evidence="2">
    <location>
        <begin position="196"/>
        <end position="254"/>
    </location>
</feature>
<feature type="compositionally biased region" description="Basic residues" evidence="2">
    <location>
        <begin position="376"/>
        <end position="385"/>
    </location>
</feature>
<feature type="compositionally biased region" description="Acidic residues" evidence="2">
    <location>
        <begin position="232"/>
        <end position="241"/>
    </location>
</feature>
<dbReference type="PANTHER" id="PTHR15895">
    <property type="entry name" value="IMMEDIATE EARLY RESPONSE GENE"/>
    <property type="match status" value="1"/>
</dbReference>
<proteinExistence type="inferred from homology"/>
<evidence type="ECO:0000313" key="4">
    <source>
        <dbReference type="WBParaSite" id="PSAMB.scaffold782size41433.g8660.t1"/>
    </source>
</evidence>
<name>A0A914XFJ2_9BILA</name>
<feature type="region of interest" description="Disordered" evidence="2">
    <location>
        <begin position="342"/>
        <end position="386"/>
    </location>
</feature>